<proteinExistence type="inferred from homology"/>
<keyword evidence="3" id="KW-0235">DNA replication</keyword>
<dbReference type="HAMAP" id="MF_04011">
    <property type="entry name" value="HSV_PRIM"/>
    <property type="match status" value="1"/>
</dbReference>
<dbReference type="EMBL" id="EU579860">
    <property type="protein sequence ID" value="ACE95410.1"/>
    <property type="molecule type" value="Genomic_DNA"/>
</dbReference>
<dbReference type="Proteomes" id="UP000099076">
    <property type="component" value="Segment"/>
</dbReference>
<dbReference type="InterPro" id="IPR033685">
    <property type="entry name" value="HSV_PRIM"/>
</dbReference>
<keyword evidence="5" id="KW-0863">Zinc-finger</keyword>
<feature type="region of interest" description="Disordered" evidence="7">
    <location>
        <begin position="807"/>
        <end position="845"/>
    </location>
</feature>
<evidence type="ECO:0000256" key="3">
    <source>
        <dbReference type="ARBA" id="ARBA00022705"/>
    </source>
</evidence>
<evidence type="ECO:0000256" key="1">
    <source>
        <dbReference type="ARBA" id="ARBA00022562"/>
    </source>
</evidence>
<dbReference type="GO" id="GO:0039686">
    <property type="term" value="P:bidirectional double-stranded viral DNA replication"/>
    <property type="evidence" value="ECO:0007669"/>
    <property type="project" value="InterPro"/>
</dbReference>
<keyword evidence="1" id="KW-1048">Host nucleus</keyword>
<organism evidence="8 9">
    <name type="scientific">Muromegalovirus WP15B</name>
    <dbReference type="NCBI Taxonomy" id="524651"/>
    <lineage>
        <taxon>Viruses</taxon>
        <taxon>Duplodnaviria</taxon>
        <taxon>Heunggongvirae</taxon>
        <taxon>Peploviricota</taxon>
        <taxon>Herviviricetes</taxon>
        <taxon>Herpesvirales</taxon>
        <taxon>Orthoherpesviridae</taxon>
        <taxon>Betaherpesvirinae</taxon>
        <taxon>Muromegalovirus</taxon>
        <taxon>Muromegalovirus muridbeta1</taxon>
        <taxon>Murid herpesvirus 1</taxon>
    </lineage>
</organism>
<evidence type="ECO:0000256" key="5">
    <source>
        <dbReference type="ARBA" id="ARBA00022771"/>
    </source>
</evidence>
<keyword evidence="6" id="KW-0862">Zinc</keyword>
<evidence type="ECO:0000313" key="9">
    <source>
        <dbReference type="Proteomes" id="UP000099076"/>
    </source>
</evidence>
<gene>
    <name evidence="8" type="primary">M70</name>
</gene>
<protein>
    <submittedName>
        <fullName evidence="8">M70</fullName>
    </submittedName>
</protein>
<accession>B3UXJ2</accession>
<keyword evidence="2" id="KW-0808">Transferase</keyword>
<evidence type="ECO:0000256" key="7">
    <source>
        <dbReference type="SAM" id="MobiDB-lite"/>
    </source>
</evidence>
<dbReference type="GO" id="GO:0003899">
    <property type="term" value="F:DNA-directed RNA polymerase activity"/>
    <property type="evidence" value="ECO:0007669"/>
    <property type="project" value="InterPro"/>
</dbReference>
<sequence length="965" mass="109836">MTVVLFATEYDTPNIVVNMLSETPTEHHLFPLMIKYKPSNRIEFVLQTQRCPDSTRVRPVFICDARRLSLSEYVSTNTPLPARVICAGIDADATRELYEHLFDRKKDEAGHDEENGSAGGDLFSDLTSTLKCLVHYNRSAILRYLNNTFLSPTSPSWFLSTYGTHEGTLILTMSYYLFERQYSTIQTTRDYTKCFTADPGRNLFTYINMRDFMATMNGSRFRKQTARFAAFAKARNARDRRELEYVDAKINAFREESRLAADSCVYYVYLAYRTALCREKFLQYCEHTAYDKNLPDDQQCAAEENYLGRSLDAELISIMNTYFSVEGYFGSYIHVDRAKLSPPHSYRGYDWNTEADTMVGYSSTATNLAISLRKLNSTCESLFSPLPPTLMGLLKLCASDRYVPRAEKSRKRSSGGREKEDETRVCRRNYLLNDTSRPIGPMPVFRVEMPEKRHVFCAVSAENWTRRLLPKDLTKNLPSEYVSDECLTDAVWLREDIAASCEVGEQLYRTRHEMFNENLPVFNFVGDVDLKLREDLQGLSRQEVFDLCRALRRTLIGAWRHLFPEVDPDSHPVFFFKSACPQNAAGAADEAMLYGGGGYDEDDDPRPEHAAPVVDYGDAVRRPPFCVCRRKLGLRVIIPFPPRTAAIGAQTLKRLAGILDHTLCLDRDLVCKLNAISHPGECFDTGIYSHGRSIRMPLMYKLDEASGLMLHSRLNPIFIVPAGYRDRPAEFVLQQLCPQNLTHHGRPPRRDGSADQLTEVVLHITDRACADSDGNFLQSRARRAMSRRRLPLGPLLRAHLSLESGQSAPSLPTLVGRGGGGEGGASSDYEEERAVGSDEEEDDDDDVENLQAFARRIAWPALLRHTRNHYREEVQQQLEAATVFTAVGRTCVAVKRGLYGRARDFSCLAREHYTRQETVQVFLDIRGDQRRNVWATLWSRCFTRRCNSNAKQTHLSLKISLPSQY</sequence>
<name>B3UXJ2_MUHV1</name>
<keyword evidence="4" id="KW-0479">Metal-binding</keyword>
<evidence type="ECO:0000256" key="6">
    <source>
        <dbReference type="ARBA" id="ARBA00022833"/>
    </source>
</evidence>
<dbReference type="GO" id="GO:0006260">
    <property type="term" value="P:DNA replication"/>
    <property type="evidence" value="ECO:0007669"/>
    <property type="project" value="UniProtKB-KW"/>
</dbReference>
<evidence type="ECO:0000313" key="8">
    <source>
        <dbReference type="EMBL" id="ACE95410.1"/>
    </source>
</evidence>
<evidence type="ECO:0000256" key="2">
    <source>
        <dbReference type="ARBA" id="ARBA00022679"/>
    </source>
</evidence>
<dbReference type="GO" id="GO:0008270">
    <property type="term" value="F:zinc ion binding"/>
    <property type="evidence" value="ECO:0007669"/>
    <property type="project" value="UniProtKB-KW"/>
</dbReference>
<reference evidence="8 9" key="1">
    <citation type="journal article" date="2008" name="J. Virol.">
        <title>Laboratory strains of murine cytomegalovirus are genetically similar to but phenotypically distinct from wild strains of virus.</title>
        <authorList>
            <person name="Smith L.M."/>
            <person name="McWhorter A.R."/>
            <person name="Masters L.L."/>
            <person name="Shellam G.R."/>
            <person name="Redwood A.J."/>
        </authorList>
    </citation>
    <scope>NUCLEOTIDE SEQUENCE [LARGE SCALE GENOMIC DNA]</scope>
    <source>
        <strain evidence="8">WP15B</strain>
    </source>
</reference>
<evidence type="ECO:0000256" key="4">
    <source>
        <dbReference type="ARBA" id="ARBA00022723"/>
    </source>
</evidence>
<dbReference type="Pfam" id="PF03121">
    <property type="entry name" value="Herpes_UL52"/>
    <property type="match status" value="1"/>
</dbReference>